<dbReference type="Proteomes" id="UP000254082">
    <property type="component" value="Unassembled WGS sequence"/>
</dbReference>
<name>A0A380JFD3_STRDO</name>
<dbReference type="RefSeq" id="WP_280523158.1">
    <property type="nucleotide sequence ID" value="NZ_UHFA01000002.1"/>
</dbReference>
<organism evidence="2 3">
    <name type="scientific">Streptococcus downei MFe28</name>
    <dbReference type="NCBI Taxonomy" id="764290"/>
    <lineage>
        <taxon>Bacteria</taxon>
        <taxon>Bacillati</taxon>
        <taxon>Bacillota</taxon>
        <taxon>Bacilli</taxon>
        <taxon>Lactobacillales</taxon>
        <taxon>Streptococcaceae</taxon>
        <taxon>Streptococcus</taxon>
    </lineage>
</organism>
<dbReference type="InterPro" id="IPR008490">
    <property type="entry name" value="Transposase_InsH_N"/>
</dbReference>
<proteinExistence type="predicted"/>
<evidence type="ECO:0000313" key="2">
    <source>
        <dbReference type="EMBL" id="SUN35736.1"/>
    </source>
</evidence>
<dbReference type="AlphaFoldDB" id="A0A380JFD3"/>
<dbReference type="EMBL" id="UHFA01000002">
    <property type="protein sequence ID" value="SUN35736.1"/>
    <property type="molecule type" value="Genomic_DNA"/>
</dbReference>
<gene>
    <name evidence="2" type="ORF">NCTC11391_00775</name>
</gene>
<protein>
    <submittedName>
        <fullName evidence="2">IS5 family transposase</fullName>
    </submittedName>
</protein>
<evidence type="ECO:0000313" key="3">
    <source>
        <dbReference type="Proteomes" id="UP000254082"/>
    </source>
</evidence>
<evidence type="ECO:0000259" key="1">
    <source>
        <dbReference type="Pfam" id="PF05598"/>
    </source>
</evidence>
<dbReference type="Pfam" id="PF05598">
    <property type="entry name" value="DUF772"/>
    <property type="match status" value="1"/>
</dbReference>
<keyword evidence="3" id="KW-1185">Reference proteome</keyword>
<feature type="domain" description="Transposase InsH N-terminal" evidence="1">
    <location>
        <begin position="12"/>
        <end position="111"/>
    </location>
</feature>
<accession>A0A380JFD3</accession>
<dbReference type="PANTHER" id="PTHR35604">
    <property type="entry name" value="TRANSPOSASE INSH FOR INSERTION SEQUENCE ELEMENT IS5A-RELATED"/>
    <property type="match status" value="1"/>
</dbReference>
<reference evidence="2 3" key="1">
    <citation type="submission" date="2018-06" db="EMBL/GenBank/DDBJ databases">
        <authorList>
            <consortium name="Pathogen Informatics"/>
            <person name="Doyle S."/>
        </authorList>
    </citation>
    <scope>NUCLEOTIDE SEQUENCE [LARGE SCALE GENOMIC DNA]</scope>
    <source>
        <strain evidence="3">NCTC 11391</strain>
    </source>
</reference>
<dbReference type="PANTHER" id="PTHR35604:SF2">
    <property type="entry name" value="TRANSPOSASE INSH FOR INSERTION SEQUENCE ELEMENT IS5A-RELATED"/>
    <property type="match status" value="1"/>
</dbReference>
<sequence>MRLFSDDTELLNKLSEKGNPLERLDKAIDWQEFLPILTRIFANPTKNPSKGGRPHLDFLMMFKTLLLQRLNNLSDDAMEYQLLDRLSFRQFVGCDDSRVPDAKTIWLYRERLSQLTCHLVIRLLTQIKQEFINFFPTCIHNSFPHLHLHSTDSQTSLPIKK</sequence>